<dbReference type="InterPro" id="IPR013087">
    <property type="entry name" value="Znf_C2H2_type"/>
</dbReference>
<accession>A0A2P4STS6</accession>
<feature type="domain" description="C2H2-type" evidence="11">
    <location>
        <begin position="85"/>
        <end position="114"/>
    </location>
</feature>
<dbReference type="GO" id="GO:0000981">
    <property type="term" value="F:DNA-binding transcription factor activity, RNA polymerase II-specific"/>
    <property type="evidence" value="ECO:0007669"/>
    <property type="project" value="TreeGrafter"/>
</dbReference>
<reference evidence="12 13" key="1">
    <citation type="submission" date="2018-01" db="EMBL/GenBank/DDBJ databases">
        <title>Comparison of the Chinese Bamboo Partridge and Red Junglefowl genome sequences highlights the importance of demography in genome evolution.</title>
        <authorList>
            <person name="Tiley G.P."/>
            <person name="Kimball R.T."/>
            <person name="Braun E.L."/>
            <person name="Burleigh J.G."/>
        </authorList>
    </citation>
    <scope>NUCLEOTIDE SEQUENCE [LARGE SCALE GENOMIC DNA]</scope>
    <source>
        <strain evidence="12">RTK389</strain>
        <tissue evidence="12">Blood</tissue>
    </source>
</reference>
<evidence type="ECO:0000256" key="8">
    <source>
        <dbReference type="ARBA" id="ARBA00022843"/>
    </source>
</evidence>
<evidence type="ECO:0000256" key="5">
    <source>
        <dbReference type="ARBA" id="ARBA00022737"/>
    </source>
</evidence>
<dbReference type="Proteomes" id="UP000237246">
    <property type="component" value="Unassembled WGS sequence"/>
</dbReference>
<dbReference type="GO" id="GO:0000978">
    <property type="term" value="F:RNA polymerase II cis-regulatory region sequence-specific DNA binding"/>
    <property type="evidence" value="ECO:0007669"/>
    <property type="project" value="TreeGrafter"/>
</dbReference>
<evidence type="ECO:0000256" key="9">
    <source>
        <dbReference type="ARBA" id="ARBA00069242"/>
    </source>
</evidence>
<organism evidence="12 13">
    <name type="scientific">Bambusicola thoracicus</name>
    <name type="common">Chinese bamboo-partridge</name>
    <name type="synonym">Perdix thoracica</name>
    <dbReference type="NCBI Taxonomy" id="9083"/>
    <lineage>
        <taxon>Eukaryota</taxon>
        <taxon>Metazoa</taxon>
        <taxon>Chordata</taxon>
        <taxon>Craniata</taxon>
        <taxon>Vertebrata</taxon>
        <taxon>Euteleostomi</taxon>
        <taxon>Archelosauria</taxon>
        <taxon>Archosauria</taxon>
        <taxon>Dinosauria</taxon>
        <taxon>Saurischia</taxon>
        <taxon>Theropoda</taxon>
        <taxon>Coelurosauria</taxon>
        <taxon>Aves</taxon>
        <taxon>Neognathae</taxon>
        <taxon>Galloanserae</taxon>
        <taxon>Galliformes</taxon>
        <taxon>Phasianidae</taxon>
        <taxon>Perdicinae</taxon>
        <taxon>Bambusicola</taxon>
    </lineage>
</organism>
<keyword evidence="6 10" id="KW-0863">Zinc-finger</keyword>
<evidence type="ECO:0000256" key="4">
    <source>
        <dbReference type="ARBA" id="ARBA00022723"/>
    </source>
</evidence>
<evidence type="ECO:0000259" key="11">
    <source>
        <dbReference type="PROSITE" id="PS50157"/>
    </source>
</evidence>
<evidence type="ECO:0000256" key="6">
    <source>
        <dbReference type="ARBA" id="ARBA00022771"/>
    </source>
</evidence>
<dbReference type="GO" id="GO:0008285">
    <property type="term" value="P:negative regulation of cell population proliferation"/>
    <property type="evidence" value="ECO:0007669"/>
    <property type="project" value="TreeGrafter"/>
</dbReference>
<evidence type="ECO:0000313" key="12">
    <source>
        <dbReference type="EMBL" id="POI27492.1"/>
    </source>
</evidence>
<keyword evidence="4" id="KW-0479">Metal-binding</keyword>
<keyword evidence="13" id="KW-1185">Reference proteome</keyword>
<evidence type="ECO:0000313" key="13">
    <source>
        <dbReference type="Proteomes" id="UP000237246"/>
    </source>
</evidence>
<dbReference type="Pfam" id="PF00096">
    <property type="entry name" value="zf-C2H2"/>
    <property type="match status" value="1"/>
</dbReference>
<protein>
    <recommendedName>
        <fullName evidence="9">Wilms tumor protein homolog</fullName>
    </recommendedName>
</protein>
<keyword evidence="5" id="KW-0677">Repeat</keyword>
<dbReference type="PANTHER" id="PTHR23235">
    <property type="entry name" value="KRUEPPEL-LIKE TRANSCRIPTION FACTOR"/>
    <property type="match status" value="1"/>
</dbReference>
<proteinExistence type="predicted"/>
<keyword evidence="3" id="KW-1017">Isopeptide bond</keyword>
<dbReference type="EMBL" id="PPHD01023539">
    <property type="protein sequence ID" value="POI27492.1"/>
    <property type="molecule type" value="Genomic_DNA"/>
</dbReference>
<dbReference type="Gene3D" id="3.30.160.60">
    <property type="entry name" value="Classic Zinc Finger"/>
    <property type="match status" value="1"/>
</dbReference>
<gene>
    <name evidence="12" type="ORF">CIB84_008758</name>
</gene>
<keyword evidence="8" id="KW-0832">Ubl conjugation</keyword>
<evidence type="ECO:0000256" key="10">
    <source>
        <dbReference type="PROSITE-ProRule" id="PRU00042"/>
    </source>
</evidence>
<name>A0A2P4STS6_BAMTH</name>
<dbReference type="AlphaFoldDB" id="A0A2P4STS6"/>
<dbReference type="GO" id="GO:0005730">
    <property type="term" value="C:nucleolus"/>
    <property type="evidence" value="ECO:0007669"/>
    <property type="project" value="UniProtKB-SubCell"/>
</dbReference>
<dbReference type="SMART" id="SM00355">
    <property type="entry name" value="ZnF_C2H2"/>
    <property type="match status" value="1"/>
</dbReference>
<sequence>MEQSTEKYFISPLFLSLFAAIRQDMKMRTTVLPCYTAVGPNTEYTPMESLEAYNFASPFLQVLTHFPIWPHFHINCLYFAGEKPYQCDFKDCERRFSRSDQLKRHQRRHTGMLAVHL</sequence>
<dbReference type="PANTHER" id="PTHR23235:SF49">
    <property type="entry name" value="WILMS TUMOR PROTEIN"/>
    <property type="match status" value="1"/>
</dbReference>
<dbReference type="OrthoDB" id="6365676at2759"/>
<keyword evidence="7" id="KW-0862">Zinc</keyword>
<evidence type="ECO:0000256" key="2">
    <source>
        <dbReference type="ARBA" id="ARBA00004642"/>
    </source>
</evidence>
<evidence type="ECO:0000256" key="1">
    <source>
        <dbReference type="ARBA" id="ARBA00004604"/>
    </source>
</evidence>
<dbReference type="GO" id="GO:0005654">
    <property type="term" value="C:nucleoplasm"/>
    <property type="evidence" value="ECO:0007669"/>
    <property type="project" value="UniProtKB-SubCell"/>
</dbReference>
<evidence type="ECO:0000256" key="3">
    <source>
        <dbReference type="ARBA" id="ARBA00022499"/>
    </source>
</evidence>
<evidence type="ECO:0000256" key="7">
    <source>
        <dbReference type="ARBA" id="ARBA00022833"/>
    </source>
</evidence>
<dbReference type="GO" id="GO:0043066">
    <property type="term" value="P:negative regulation of apoptotic process"/>
    <property type="evidence" value="ECO:0007669"/>
    <property type="project" value="TreeGrafter"/>
</dbReference>
<dbReference type="PROSITE" id="PS50157">
    <property type="entry name" value="ZINC_FINGER_C2H2_2"/>
    <property type="match status" value="1"/>
</dbReference>
<dbReference type="InterPro" id="IPR036236">
    <property type="entry name" value="Znf_C2H2_sf"/>
</dbReference>
<dbReference type="FunFam" id="3.30.160.60:FF:000063">
    <property type="entry name" value="Wilms tumor 1-KTS isoform"/>
    <property type="match status" value="1"/>
</dbReference>
<comment type="subcellular location">
    <subcellularLocation>
        <location evidence="1">Nucleus</location>
        <location evidence="1">Nucleolus</location>
    </subcellularLocation>
    <subcellularLocation>
        <location evidence="2">Nucleus</location>
        <location evidence="2">Nucleoplasm</location>
    </subcellularLocation>
</comment>
<dbReference type="PROSITE" id="PS00028">
    <property type="entry name" value="ZINC_FINGER_C2H2_1"/>
    <property type="match status" value="1"/>
</dbReference>
<dbReference type="SUPFAM" id="SSF57667">
    <property type="entry name" value="beta-beta-alpha zinc fingers"/>
    <property type="match status" value="1"/>
</dbReference>
<dbReference type="GO" id="GO:0008270">
    <property type="term" value="F:zinc ion binding"/>
    <property type="evidence" value="ECO:0007669"/>
    <property type="project" value="UniProtKB-KW"/>
</dbReference>
<comment type="caution">
    <text evidence="12">The sequence shown here is derived from an EMBL/GenBank/DDBJ whole genome shotgun (WGS) entry which is preliminary data.</text>
</comment>